<dbReference type="InterPro" id="IPR042080">
    <property type="entry name" value="RNA_2'-PTrans_N"/>
</dbReference>
<evidence type="ECO:0000256" key="5">
    <source>
        <dbReference type="HAMAP-Rule" id="MF_00299"/>
    </source>
</evidence>
<dbReference type="NCBIfam" id="NF002014">
    <property type="entry name" value="PRK00819.1-4"/>
    <property type="match status" value="1"/>
</dbReference>
<dbReference type="Proteomes" id="UP001576774">
    <property type="component" value="Unassembled WGS sequence"/>
</dbReference>
<dbReference type="EMBL" id="JBHFNQ010000090">
    <property type="protein sequence ID" value="MFB2877544.1"/>
    <property type="molecule type" value="Genomic_DNA"/>
</dbReference>
<dbReference type="RefSeq" id="WP_413270642.1">
    <property type="nucleotide sequence ID" value="NZ_JBHFNQ010000090.1"/>
</dbReference>
<dbReference type="EC" id="2.7.1.-" evidence="5"/>
<organism evidence="6 7">
    <name type="scientific">Floridaenema aerugineum BLCC-F46</name>
    <dbReference type="NCBI Taxonomy" id="3153654"/>
    <lineage>
        <taxon>Bacteria</taxon>
        <taxon>Bacillati</taxon>
        <taxon>Cyanobacteriota</taxon>
        <taxon>Cyanophyceae</taxon>
        <taxon>Oscillatoriophycideae</taxon>
        <taxon>Aerosakkonematales</taxon>
        <taxon>Aerosakkonemataceae</taxon>
        <taxon>Floridanema</taxon>
        <taxon>Floridanema aerugineum</taxon>
    </lineage>
</organism>
<dbReference type="Gene3D" id="1.10.10.970">
    <property type="entry name" value="RNA 2'-phosphotransferase, Tpt1/KptA family, N-terminal domain"/>
    <property type="match status" value="1"/>
</dbReference>
<accession>A0ABV4X464</accession>
<keyword evidence="3 5" id="KW-0520">NAD</keyword>
<reference evidence="6 7" key="1">
    <citation type="submission" date="2024-09" db="EMBL/GenBank/DDBJ databases">
        <title>Floridaenema gen nov. (Aerosakkonemataceae, Aerosakkonematales ord. nov., Cyanobacteria) from benthic tropical and subtropical fresh waters, with the description of four new species.</title>
        <authorList>
            <person name="Moretto J.A."/>
            <person name="Berthold D.E."/>
            <person name="Lefler F.W."/>
            <person name="Huang I.-S."/>
            <person name="Laughinghouse H. IV."/>
        </authorList>
    </citation>
    <scope>NUCLEOTIDE SEQUENCE [LARGE SCALE GENOMIC DNA]</scope>
    <source>
        <strain evidence="6 7">BLCC-F46</strain>
    </source>
</reference>
<dbReference type="InterPro" id="IPR042081">
    <property type="entry name" value="RNA_2'-PTrans_C"/>
</dbReference>
<evidence type="ECO:0000313" key="6">
    <source>
        <dbReference type="EMBL" id="MFB2877544.1"/>
    </source>
</evidence>
<comment type="caution">
    <text evidence="6">The sequence shown here is derived from an EMBL/GenBank/DDBJ whole genome shotgun (WGS) entry which is preliminary data.</text>
</comment>
<dbReference type="PANTHER" id="PTHR12684">
    <property type="entry name" value="PUTATIVE PHOSPHOTRANSFERASE"/>
    <property type="match status" value="1"/>
</dbReference>
<dbReference type="InterPro" id="IPR022928">
    <property type="entry name" value="RNA_2'-PTrans_KptA"/>
</dbReference>
<proteinExistence type="inferred from homology"/>
<comment type="similarity">
    <text evidence="1 5">Belongs to the KptA/TPT1 family.</text>
</comment>
<evidence type="ECO:0000256" key="1">
    <source>
        <dbReference type="ARBA" id="ARBA00009836"/>
    </source>
</evidence>
<evidence type="ECO:0000256" key="3">
    <source>
        <dbReference type="ARBA" id="ARBA00023027"/>
    </source>
</evidence>
<gene>
    <name evidence="5" type="primary">kptA</name>
    <name evidence="6" type="ORF">ACE1CC_11740</name>
</gene>
<dbReference type="HAMAP" id="MF_00299">
    <property type="entry name" value="KptA"/>
    <property type="match status" value="1"/>
</dbReference>
<keyword evidence="7" id="KW-1185">Reference proteome</keyword>
<keyword evidence="2 5" id="KW-0808">Transferase</keyword>
<name>A0ABV4X464_9CYAN</name>
<evidence type="ECO:0000256" key="2">
    <source>
        <dbReference type="ARBA" id="ARBA00022679"/>
    </source>
</evidence>
<evidence type="ECO:0000313" key="7">
    <source>
        <dbReference type="Proteomes" id="UP001576774"/>
    </source>
</evidence>
<dbReference type="Gene3D" id="3.20.170.30">
    <property type="match status" value="1"/>
</dbReference>
<dbReference type="Pfam" id="PF01885">
    <property type="entry name" value="PTS_2-RNA"/>
    <property type="match status" value="1"/>
</dbReference>
<dbReference type="GO" id="GO:0016740">
    <property type="term" value="F:transferase activity"/>
    <property type="evidence" value="ECO:0007669"/>
    <property type="project" value="UniProtKB-KW"/>
</dbReference>
<dbReference type="PANTHER" id="PTHR12684:SF2">
    <property type="entry name" value="TRNA 2'-PHOSPHOTRANSFERASE 1"/>
    <property type="match status" value="1"/>
</dbReference>
<comment type="function">
    <text evidence="4 5">Removes the 2'-phosphate from RNA via an intermediate in which the phosphate is ADP-ribosylated by NAD followed by a presumed transesterification to release the RNA and generate ADP-ribose 1''-2''-cyclic phosphate (APPR&gt;P). May function as an ADP-ribosylase.</text>
</comment>
<sequence length="185" mass="20506">MVLNNSPLVKISKYLSKHLRHTPEEIGIKLGEGGWVSVEELMEASQKNGFLFTRAELDEVVAKNDKKRFSFDSTGKLIRANQGHSVEVDLQLTPTLPPDVLYHGTGANAVASILQNGLCKMSRHHVHLTTSISNAKKVGTRHGKPVVFAVDAVAMYKDGHDFYCSENGVWLVDRVPSKYLQQLPN</sequence>
<dbReference type="SUPFAM" id="SSF56399">
    <property type="entry name" value="ADP-ribosylation"/>
    <property type="match status" value="1"/>
</dbReference>
<evidence type="ECO:0000256" key="4">
    <source>
        <dbReference type="ARBA" id="ARBA00025212"/>
    </source>
</evidence>
<protein>
    <recommendedName>
        <fullName evidence="5">Probable RNA 2'-phosphotransferase</fullName>
        <ecNumber evidence="5">2.7.1.-</ecNumber>
    </recommendedName>
</protein>
<dbReference type="InterPro" id="IPR002745">
    <property type="entry name" value="Ptrans_KptA/Tpt1"/>
</dbReference>